<accession>A0A2H0C2J7</accession>
<dbReference type="AlphaFoldDB" id="A0A2H0C2J7"/>
<gene>
    <name evidence="1" type="ORF">COW96_04270</name>
</gene>
<dbReference type="EMBL" id="PCTD01000188">
    <property type="protein sequence ID" value="PIP64124.1"/>
    <property type="molecule type" value="Genomic_DNA"/>
</dbReference>
<organism evidence="1 2">
    <name type="scientific">Candidatus Roizmanbacteria bacterium CG22_combo_CG10-13_8_21_14_all_33_16</name>
    <dbReference type="NCBI Taxonomy" id="1974859"/>
    <lineage>
        <taxon>Bacteria</taxon>
        <taxon>Candidatus Roizmaniibacteriota</taxon>
    </lineage>
</organism>
<comment type="caution">
    <text evidence="1">The sequence shown here is derived from an EMBL/GenBank/DDBJ whole genome shotgun (WGS) entry which is preliminary data.</text>
</comment>
<dbReference type="Proteomes" id="UP000230802">
    <property type="component" value="Unassembled WGS sequence"/>
</dbReference>
<proteinExistence type="predicted"/>
<sequence>LKQKARYQSGILIIEDWESFLPEDIKQYAKKNLRLEYRVEKMTVGGERDIWPLEVRSWGMN</sequence>
<feature type="non-terminal residue" evidence="1">
    <location>
        <position position="1"/>
    </location>
</feature>
<name>A0A2H0C2J7_9BACT</name>
<evidence type="ECO:0000313" key="2">
    <source>
        <dbReference type="Proteomes" id="UP000230802"/>
    </source>
</evidence>
<reference evidence="1 2" key="1">
    <citation type="submission" date="2017-09" db="EMBL/GenBank/DDBJ databases">
        <title>Depth-based differentiation of microbial function through sediment-hosted aquifers and enrichment of novel symbionts in the deep terrestrial subsurface.</title>
        <authorList>
            <person name="Probst A.J."/>
            <person name="Ladd B."/>
            <person name="Jarett J.K."/>
            <person name="Geller-Mcgrath D.E."/>
            <person name="Sieber C.M."/>
            <person name="Emerson J.B."/>
            <person name="Anantharaman K."/>
            <person name="Thomas B.C."/>
            <person name="Malmstrom R."/>
            <person name="Stieglmeier M."/>
            <person name="Klingl A."/>
            <person name="Woyke T."/>
            <person name="Ryan C.M."/>
            <person name="Banfield J.F."/>
        </authorList>
    </citation>
    <scope>NUCLEOTIDE SEQUENCE [LARGE SCALE GENOMIC DNA]</scope>
    <source>
        <strain evidence="1">CG22_combo_CG10-13_8_21_14_all_33_16</strain>
    </source>
</reference>
<evidence type="ECO:0000313" key="1">
    <source>
        <dbReference type="EMBL" id="PIP64124.1"/>
    </source>
</evidence>
<protein>
    <submittedName>
        <fullName evidence="1">Uncharacterized protein</fullName>
    </submittedName>
</protein>